<proteinExistence type="predicted"/>
<accession>A0A2R5GV03</accession>
<organism evidence="1 2">
    <name type="scientific">Hondaea fermentalgiana</name>
    <dbReference type="NCBI Taxonomy" id="2315210"/>
    <lineage>
        <taxon>Eukaryota</taxon>
        <taxon>Sar</taxon>
        <taxon>Stramenopiles</taxon>
        <taxon>Bigyra</taxon>
        <taxon>Labyrinthulomycetes</taxon>
        <taxon>Thraustochytrida</taxon>
        <taxon>Thraustochytriidae</taxon>
        <taxon>Hondaea</taxon>
    </lineage>
</organism>
<comment type="caution">
    <text evidence="1">The sequence shown here is derived from an EMBL/GenBank/DDBJ whole genome shotgun (WGS) entry which is preliminary data.</text>
</comment>
<evidence type="ECO:0000313" key="2">
    <source>
        <dbReference type="Proteomes" id="UP000241890"/>
    </source>
</evidence>
<sequence>MVGAEETRAEAAAEPFLTFDDMVSVSPVMDQVSKETRVLETAFKRAPGDPNLTEKLAACARRLIATNEMAKDRVRRHLVLRSLSDLIFRHASSLRGDAAKDGIVPIKMLIAGGHGEAMSGMVHDFFIRPDFFGNGTVPNFELLDGTLNGLDAEYAAVTLSRDRWCVEKIAPGILAGRAADAKLFNIVTRHCPAALRPGLLLDVCDSSIAQAPMPAASEVSGAWMEEMLELLGFDIDWHRRNGSYPSMTGVCVVLRFAALRLEWMATSEADASASPDEYLGYWMSGYKMPEVVLAAAAEACARACNAEPSFLPMVVSIAFYPMVMHANPAFARTLVRDLNGSARALVEPVLRAYEEVDENPLSEKSIGHLVAMERGLIAKLKQQT</sequence>
<name>A0A2R5GV03_9STRA</name>
<keyword evidence="2" id="KW-1185">Reference proteome</keyword>
<dbReference type="Proteomes" id="UP000241890">
    <property type="component" value="Unassembled WGS sequence"/>
</dbReference>
<protein>
    <submittedName>
        <fullName evidence="1">Uncharacterized protein</fullName>
    </submittedName>
</protein>
<dbReference type="AlphaFoldDB" id="A0A2R5GV03"/>
<gene>
    <name evidence="1" type="ORF">FCC1311_106192</name>
</gene>
<evidence type="ECO:0000313" key="1">
    <source>
        <dbReference type="EMBL" id="GBG34395.1"/>
    </source>
</evidence>
<dbReference type="EMBL" id="BEYU01000192">
    <property type="protein sequence ID" value="GBG34395.1"/>
    <property type="molecule type" value="Genomic_DNA"/>
</dbReference>
<dbReference type="InParanoid" id="A0A2R5GV03"/>
<reference evidence="1 2" key="1">
    <citation type="submission" date="2017-12" db="EMBL/GenBank/DDBJ databases">
        <title>Sequencing, de novo assembly and annotation of complete genome of a new Thraustochytrid species, strain FCC1311.</title>
        <authorList>
            <person name="Sedici K."/>
            <person name="Godart F."/>
            <person name="Aiese Cigliano R."/>
            <person name="Sanseverino W."/>
            <person name="Barakat M."/>
            <person name="Ortet P."/>
            <person name="Marechal E."/>
            <person name="Cagnac O."/>
            <person name="Amato A."/>
        </authorList>
    </citation>
    <scope>NUCLEOTIDE SEQUENCE [LARGE SCALE GENOMIC DNA]</scope>
</reference>